<dbReference type="SUPFAM" id="SSF117018">
    <property type="entry name" value="ATP-dependent DNA ligase DNA-binding domain"/>
    <property type="match status" value="1"/>
</dbReference>
<dbReference type="Proteomes" id="UP001589750">
    <property type="component" value="Unassembled WGS sequence"/>
</dbReference>
<accession>A0ABV5K5F7</accession>
<evidence type="ECO:0000313" key="3">
    <source>
        <dbReference type="EMBL" id="MFB9311935.1"/>
    </source>
</evidence>
<sequence length="182" mass="18252">MLLIDVVTTSSAVAATRSRKQKVAVIADLLSRAAAGPELEVVTSYVGGALLQRRTGVGWRGLASLPDPAAEASLTVVGVDATFERLARISGPGSQAARAAAVTQLFAAATADEQSWLRGLVTGELRQGALDALVQEGLAVAVGLPVAAVRRAAMLAGSTVAIARAAVEGGETALAAIGLEVG</sequence>
<dbReference type="InterPro" id="IPR036599">
    <property type="entry name" value="DNA_ligase_N_sf"/>
</dbReference>
<evidence type="ECO:0000259" key="2">
    <source>
        <dbReference type="Pfam" id="PF04675"/>
    </source>
</evidence>
<gene>
    <name evidence="3" type="ORF">ACFFRI_02670</name>
</gene>
<evidence type="ECO:0000256" key="1">
    <source>
        <dbReference type="ARBA" id="ARBA00022598"/>
    </source>
</evidence>
<proteinExistence type="predicted"/>
<keyword evidence="1 3" id="KW-0436">Ligase</keyword>
<protein>
    <submittedName>
        <fullName evidence="3">ATP-dependent DNA ligase</fullName>
    </submittedName>
</protein>
<dbReference type="InterPro" id="IPR012308">
    <property type="entry name" value="DNA_ligase_ATP-dep_N"/>
</dbReference>
<reference evidence="3 4" key="1">
    <citation type="submission" date="2024-09" db="EMBL/GenBank/DDBJ databases">
        <authorList>
            <person name="Sun Q."/>
            <person name="Mori K."/>
        </authorList>
    </citation>
    <scope>NUCLEOTIDE SEQUENCE [LARGE SCALE GENOMIC DNA]</scope>
    <source>
        <strain evidence="3 4">JCM 9626</strain>
    </source>
</reference>
<comment type="caution">
    <text evidence="3">The sequence shown here is derived from an EMBL/GenBank/DDBJ whole genome shotgun (WGS) entry which is preliminary data.</text>
</comment>
<feature type="domain" description="DNA ligase ATP-dependent N-terminal" evidence="2">
    <location>
        <begin position="70"/>
        <end position="139"/>
    </location>
</feature>
<dbReference type="Gene3D" id="1.10.3260.10">
    <property type="entry name" value="DNA ligase, ATP-dependent, N-terminal domain"/>
    <property type="match status" value="1"/>
</dbReference>
<feature type="non-terminal residue" evidence="3">
    <location>
        <position position="182"/>
    </location>
</feature>
<evidence type="ECO:0000313" key="4">
    <source>
        <dbReference type="Proteomes" id="UP001589750"/>
    </source>
</evidence>
<dbReference type="GO" id="GO:0016874">
    <property type="term" value="F:ligase activity"/>
    <property type="evidence" value="ECO:0007669"/>
    <property type="project" value="UniProtKB-KW"/>
</dbReference>
<organism evidence="3 4">
    <name type="scientific">Nocardioides plantarum</name>
    <dbReference type="NCBI Taxonomy" id="29299"/>
    <lineage>
        <taxon>Bacteria</taxon>
        <taxon>Bacillati</taxon>
        <taxon>Actinomycetota</taxon>
        <taxon>Actinomycetes</taxon>
        <taxon>Propionibacteriales</taxon>
        <taxon>Nocardioidaceae</taxon>
        <taxon>Nocardioides</taxon>
    </lineage>
</organism>
<dbReference type="Pfam" id="PF04675">
    <property type="entry name" value="DNA_ligase_A_N"/>
    <property type="match status" value="1"/>
</dbReference>
<dbReference type="EMBL" id="JBHMDG010000002">
    <property type="protein sequence ID" value="MFB9311935.1"/>
    <property type="molecule type" value="Genomic_DNA"/>
</dbReference>
<keyword evidence="4" id="KW-1185">Reference proteome</keyword>
<name>A0ABV5K5F7_9ACTN</name>